<name>A0A1Q2KYP0_9BACL</name>
<gene>
    <name evidence="4" type="ORF">B0X71_09715</name>
</gene>
<reference evidence="4 5" key="1">
    <citation type="submission" date="2017-02" db="EMBL/GenBank/DDBJ databases">
        <title>The complete genomic sequence of a novel cold adapted crude oil-degrading bacterium Planococcus qaidamina Y42.</title>
        <authorList>
            <person name="Yang R."/>
        </authorList>
    </citation>
    <scope>NUCLEOTIDE SEQUENCE [LARGE SCALE GENOMIC DNA]</scope>
    <source>
        <strain evidence="4 5">Y42</strain>
    </source>
</reference>
<keyword evidence="5" id="KW-1185">Reference proteome</keyword>
<dbReference type="PANTHER" id="PTHR46268">
    <property type="entry name" value="STRESS RESPONSE PROTEIN NHAX"/>
    <property type="match status" value="1"/>
</dbReference>
<dbReference type="RefSeq" id="WP_077589216.1">
    <property type="nucleotide sequence ID" value="NZ_CP019640.1"/>
</dbReference>
<feature type="domain" description="UspA" evidence="3">
    <location>
        <begin position="5"/>
        <end position="144"/>
    </location>
</feature>
<dbReference type="Pfam" id="PF00582">
    <property type="entry name" value="Usp"/>
    <property type="match status" value="1"/>
</dbReference>
<evidence type="ECO:0000313" key="5">
    <source>
        <dbReference type="Proteomes" id="UP000188184"/>
    </source>
</evidence>
<evidence type="ECO:0000313" key="4">
    <source>
        <dbReference type="EMBL" id="AQQ53328.1"/>
    </source>
</evidence>
<dbReference type="KEGG" id="pmar:B0X71_09715"/>
<proteinExistence type="inferred from homology"/>
<dbReference type="InterPro" id="IPR014729">
    <property type="entry name" value="Rossmann-like_a/b/a_fold"/>
</dbReference>
<dbReference type="PRINTS" id="PR01438">
    <property type="entry name" value="UNVRSLSTRESS"/>
</dbReference>
<evidence type="ECO:0000256" key="2">
    <source>
        <dbReference type="PIRNR" id="PIRNR006276"/>
    </source>
</evidence>
<protein>
    <recommendedName>
        <fullName evidence="2">Universal stress protein</fullName>
    </recommendedName>
</protein>
<dbReference type="AlphaFoldDB" id="A0A1Q2KYP0"/>
<dbReference type="Proteomes" id="UP000188184">
    <property type="component" value="Chromosome"/>
</dbReference>
<dbReference type="PANTHER" id="PTHR46268:SF6">
    <property type="entry name" value="UNIVERSAL STRESS PROTEIN UP12"/>
    <property type="match status" value="1"/>
</dbReference>
<accession>A0A1Q2KYP0</accession>
<dbReference type="Gene3D" id="3.40.50.620">
    <property type="entry name" value="HUPs"/>
    <property type="match status" value="1"/>
</dbReference>
<comment type="similarity">
    <text evidence="1 2">Belongs to the universal stress protein A family.</text>
</comment>
<dbReference type="InterPro" id="IPR006015">
    <property type="entry name" value="Universal_stress_UspA"/>
</dbReference>
<dbReference type="GO" id="GO:0005737">
    <property type="term" value="C:cytoplasm"/>
    <property type="evidence" value="ECO:0007669"/>
    <property type="project" value="UniProtKB-SubCell"/>
</dbReference>
<dbReference type="SUPFAM" id="SSF52402">
    <property type="entry name" value="Adenine nucleotide alpha hydrolases-like"/>
    <property type="match status" value="1"/>
</dbReference>
<dbReference type="OrthoDB" id="9789668at2"/>
<evidence type="ECO:0000259" key="3">
    <source>
        <dbReference type="Pfam" id="PF00582"/>
    </source>
</evidence>
<keyword evidence="2" id="KW-0963">Cytoplasm</keyword>
<comment type="subcellular location">
    <subcellularLocation>
        <location evidence="2">Cytoplasm</location>
    </subcellularLocation>
</comment>
<dbReference type="InterPro" id="IPR006016">
    <property type="entry name" value="UspA"/>
</dbReference>
<dbReference type="CDD" id="cd00293">
    <property type="entry name" value="USP-like"/>
    <property type="match status" value="1"/>
</dbReference>
<organism evidence="4 5">
    <name type="scientific">Planococcus lenghuensis</name>
    <dbReference type="NCBI Taxonomy" id="2213202"/>
    <lineage>
        <taxon>Bacteria</taxon>
        <taxon>Bacillati</taxon>
        <taxon>Bacillota</taxon>
        <taxon>Bacilli</taxon>
        <taxon>Bacillales</taxon>
        <taxon>Caryophanaceae</taxon>
        <taxon>Planococcus</taxon>
    </lineage>
</organism>
<evidence type="ECO:0000256" key="1">
    <source>
        <dbReference type="ARBA" id="ARBA00008791"/>
    </source>
</evidence>
<dbReference type="PIRSF" id="PIRSF006276">
    <property type="entry name" value="UspA"/>
    <property type="match status" value="1"/>
</dbReference>
<sequence>MPLSYDRILVAIDGSKEAEWAFKKAIGLADRNDAELCLVNIIDTRALTMVGNANPDYAEGLRKSNQKMLDDYKQQAEAAGIQRVDTVVAVGFPKTAISRNVAKKFDADLIVCGATGMGPIEHFLLGSVSEHIVRTSRCDVLVVRTEEHAEANS</sequence>
<dbReference type="EMBL" id="CP019640">
    <property type="protein sequence ID" value="AQQ53328.1"/>
    <property type="molecule type" value="Genomic_DNA"/>
</dbReference>